<protein>
    <submittedName>
        <fullName evidence="1">Uncharacterized protein</fullName>
    </submittedName>
</protein>
<reference evidence="1" key="1">
    <citation type="submission" date="2019-01" db="EMBL/GenBank/DDBJ databases">
        <title>Full characterization of plasmids from Achromobacter ruhlandii isolates recovered from a single patient with cystic fibrosis.</title>
        <authorList>
            <person name="Steffanowski C.G."/>
            <person name="Papalia M.A."/>
            <person name="Vaughn C.S."/>
            <person name="Maria Soledad R."/>
            <person name="Marcela R."/>
        </authorList>
    </citation>
    <scope>NUCLEOTIDE SEQUENCE</scope>
    <source>
        <strain evidence="1">138R</strain>
        <plasmid evidence="1">p138R</plasmid>
    </source>
</reference>
<organism evidence="1">
    <name type="scientific">Achromobacter ruhlandii</name>
    <dbReference type="NCBI Taxonomy" id="72557"/>
    <lineage>
        <taxon>Bacteria</taxon>
        <taxon>Pseudomonadati</taxon>
        <taxon>Pseudomonadota</taxon>
        <taxon>Betaproteobacteria</taxon>
        <taxon>Burkholderiales</taxon>
        <taxon>Alcaligenaceae</taxon>
        <taxon>Achromobacter</taxon>
    </lineage>
</organism>
<sequence length="43" mass="4760">MSDFAASLVILSLSRDNRPSILAVRVNMSGYFLPRMGMPNNNC</sequence>
<dbReference type="AlphaFoldDB" id="A0A482F2M5"/>
<proteinExistence type="predicted"/>
<name>A0A482F2M5_9BURK</name>
<evidence type="ECO:0000313" key="1">
    <source>
        <dbReference type="EMBL" id="QBN23004.1"/>
    </source>
</evidence>
<geneLocation type="plasmid" evidence="1">
    <name>p138R</name>
</geneLocation>
<accession>A0A482F2M5</accession>
<dbReference type="EMBL" id="MK423762">
    <property type="protein sequence ID" value="QBN23004.1"/>
    <property type="molecule type" value="Genomic_DNA"/>
</dbReference>
<keyword evidence="1" id="KW-0614">Plasmid</keyword>